<feature type="region of interest" description="Disordered" evidence="1">
    <location>
        <begin position="34"/>
        <end position="57"/>
    </location>
</feature>
<accession>A0ABS2QNH2</accession>
<keyword evidence="4" id="KW-1185">Reference proteome</keyword>
<evidence type="ECO:0000256" key="2">
    <source>
        <dbReference type="SAM" id="SignalP"/>
    </source>
</evidence>
<gene>
    <name evidence="3" type="ORF">JOC77_004193</name>
</gene>
<keyword evidence="2" id="KW-0732">Signal</keyword>
<feature type="compositionally biased region" description="Polar residues" evidence="1">
    <location>
        <begin position="34"/>
        <end position="43"/>
    </location>
</feature>
<feature type="compositionally biased region" description="Low complexity" evidence="1">
    <location>
        <begin position="44"/>
        <end position="53"/>
    </location>
</feature>
<feature type="region of interest" description="Disordered" evidence="1">
    <location>
        <begin position="184"/>
        <end position="207"/>
    </location>
</feature>
<dbReference type="RefSeq" id="WP_204547979.1">
    <property type="nucleotide sequence ID" value="NZ_JAFBFI010000033.1"/>
</dbReference>
<evidence type="ECO:0000256" key="1">
    <source>
        <dbReference type="SAM" id="MobiDB-lite"/>
    </source>
</evidence>
<organism evidence="3 4">
    <name type="scientific">Peribacillus deserti</name>
    <dbReference type="NCBI Taxonomy" id="673318"/>
    <lineage>
        <taxon>Bacteria</taxon>
        <taxon>Bacillati</taxon>
        <taxon>Bacillota</taxon>
        <taxon>Bacilli</taxon>
        <taxon>Bacillales</taxon>
        <taxon>Bacillaceae</taxon>
        <taxon>Peribacillus</taxon>
    </lineage>
</organism>
<dbReference type="PROSITE" id="PS51257">
    <property type="entry name" value="PROKAR_LIPOPROTEIN"/>
    <property type="match status" value="1"/>
</dbReference>
<proteinExistence type="predicted"/>
<comment type="caution">
    <text evidence="3">The sequence shown here is derived from an EMBL/GenBank/DDBJ whole genome shotgun (WGS) entry which is preliminary data.</text>
</comment>
<dbReference type="InterPro" id="IPR019076">
    <property type="entry name" value="Spore_lipoprot_YhcN/YlaJ-like"/>
</dbReference>
<feature type="signal peptide" evidence="2">
    <location>
        <begin position="1"/>
        <end position="20"/>
    </location>
</feature>
<name>A0ABS2QNH2_9BACI</name>
<dbReference type="Proteomes" id="UP000823486">
    <property type="component" value="Unassembled WGS sequence"/>
</dbReference>
<reference evidence="3 4" key="1">
    <citation type="submission" date="2021-01" db="EMBL/GenBank/DDBJ databases">
        <title>Genomic Encyclopedia of Type Strains, Phase IV (KMG-IV): sequencing the most valuable type-strain genomes for metagenomic binning, comparative biology and taxonomic classification.</title>
        <authorList>
            <person name="Goeker M."/>
        </authorList>
    </citation>
    <scope>NUCLEOTIDE SEQUENCE [LARGE SCALE GENOMIC DNA]</scope>
    <source>
        <strain evidence="3 4">DSM 105482</strain>
    </source>
</reference>
<protein>
    <submittedName>
        <fullName evidence="3">Hemerythrin</fullName>
    </submittedName>
</protein>
<dbReference type="EMBL" id="JAFBFI010000033">
    <property type="protein sequence ID" value="MBM7694716.1"/>
    <property type="molecule type" value="Genomic_DNA"/>
</dbReference>
<dbReference type="Pfam" id="PF09580">
    <property type="entry name" value="Spore_YhcN_YlaJ"/>
    <property type="match status" value="1"/>
</dbReference>
<feature type="compositionally biased region" description="Low complexity" evidence="1">
    <location>
        <begin position="197"/>
        <end position="207"/>
    </location>
</feature>
<evidence type="ECO:0000313" key="3">
    <source>
        <dbReference type="EMBL" id="MBM7694716.1"/>
    </source>
</evidence>
<sequence length="207" mass="23159">MLKSILTLYIGILMTLTACAGAGDQDNRNDNVFKNRSNPSKVSNLNQNYNVDNHNNDKSSRDFGFVRLNRTIIDGETVGSHDRVTLDREQLADIITRLSVQIPGIDEAATLVTDEEALIAYKTSKDDRNEAADQVKRTAISVLPRYFHVYVTDNPGLMQNVENYANLDTHTKDVNNMLQNTISQMKKSPQGRKVSENENANGEQQGE</sequence>
<feature type="chain" id="PRO_5046227859" evidence="2">
    <location>
        <begin position="21"/>
        <end position="207"/>
    </location>
</feature>
<evidence type="ECO:0000313" key="4">
    <source>
        <dbReference type="Proteomes" id="UP000823486"/>
    </source>
</evidence>